<dbReference type="Proteomes" id="UP000219374">
    <property type="component" value="Unassembled WGS sequence"/>
</dbReference>
<evidence type="ECO:0000313" key="3">
    <source>
        <dbReference type="EMBL" id="SOD55267.1"/>
    </source>
</evidence>
<sequence length="590" mass="63782">MTALQIRSFRSRPLLGLFLAPLGLISAGADAQSLGVCNSFYSSGFTLTEGKVNPTMPSLAKPAKGTVLKEPNFNTCLVRATVHDTEPPSTFARTDYSRRQSFNANNTYFIVYSNDGWWHLYNATTLQYLRKLSPKVANSSVSAEFHMAGDAEPQWHPTDPNSLYYVPNNGGTKLLKLDVRTNTHTVAADFAGKLPSWASSAAHIWTKSEGSPSADGRYWGFQVENSSFGLLGYMVWDLQNNRLVGSRQDNSRPDHSSMSAAGRWYITSSDTTGTWAWSPDFTKKKKLHNKSEHSDMALGPNGQDYYVSVDYQSSAGDVFFTDIDACPAVAASVTTAPVCPRTVLFPSYINGAATAMHFSGKSFSKPGWMIWSTYATTASRDGSWPWFTNKIYAVELKANPRVYPIAYTRRAESAGGYWSEPHATVSRDFTRIAFNSNWHVNNANDIDTYIVHIPQSALPGGTTTPAPTASRVTGGNLPPSLGTAAATAAAPVSSGAQVSQSPATGGSDSGTASGTSTGTATDAGTTGQPARFVSRGERVLRSGALLARNLGLLDGTSIRAALWSLPGASLFDDDDTFELESERERKRNRR</sequence>
<feature type="region of interest" description="Disordered" evidence="1">
    <location>
        <begin position="461"/>
        <end position="535"/>
    </location>
</feature>
<dbReference type="SUPFAM" id="SSF50969">
    <property type="entry name" value="YVTN repeat-like/Quinoprotein amine dehydrogenase"/>
    <property type="match status" value="1"/>
</dbReference>
<evidence type="ECO:0008006" key="5">
    <source>
        <dbReference type="Google" id="ProtNLM"/>
    </source>
</evidence>
<gene>
    <name evidence="3" type="ORF">SAMN06296416_106235</name>
</gene>
<evidence type="ECO:0000256" key="1">
    <source>
        <dbReference type="SAM" id="MobiDB-lite"/>
    </source>
</evidence>
<reference evidence="3 4" key="1">
    <citation type="submission" date="2017-09" db="EMBL/GenBank/DDBJ databases">
        <authorList>
            <person name="Ehlers B."/>
            <person name="Leendertz F.H."/>
        </authorList>
    </citation>
    <scope>NUCLEOTIDE SEQUENCE [LARGE SCALE GENOMIC DNA]</scope>
    <source>
        <strain evidence="3 4">CGMCC 1.10978</strain>
    </source>
</reference>
<dbReference type="OrthoDB" id="3260213at2"/>
<name>A0A286D9G7_9GAMM</name>
<evidence type="ECO:0000256" key="2">
    <source>
        <dbReference type="SAM" id="SignalP"/>
    </source>
</evidence>
<accession>A0A286D9G7</accession>
<feature type="chain" id="PRO_5012741542" description="BNR repeat-containing family member" evidence="2">
    <location>
        <begin position="32"/>
        <end position="590"/>
    </location>
</feature>
<dbReference type="AlphaFoldDB" id="A0A286D9G7"/>
<feature type="compositionally biased region" description="Low complexity" evidence="1">
    <location>
        <begin position="503"/>
        <end position="527"/>
    </location>
</feature>
<keyword evidence="4" id="KW-1185">Reference proteome</keyword>
<organism evidence="3 4">
    <name type="scientific">Pseudoxanthomonas wuyuanensis</name>
    <dbReference type="NCBI Taxonomy" id="1073196"/>
    <lineage>
        <taxon>Bacteria</taxon>
        <taxon>Pseudomonadati</taxon>
        <taxon>Pseudomonadota</taxon>
        <taxon>Gammaproteobacteria</taxon>
        <taxon>Lysobacterales</taxon>
        <taxon>Lysobacteraceae</taxon>
        <taxon>Pseudoxanthomonas</taxon>
    </lineage>
</organism>
<dbReference type="InterPro" id="IPR011044">
    <property type="entry name" value="Quino_amine_DH_bsu"/>
</dbReference>
<evidence type="ECO:0000313" key="4">
    <source>
        <dbReference type="Proteomes" id="UP000219374"/>
    </source>
</evidence>
<dbReference type="EMBL" id="OCND01000006">
    <property type="protein sequence ID" value="SOD55267.1"/>
    <property type="molecule type" value="Genomic_DNA"/>
</dbReference>
<protein>
    <recommendedName>
        <fullName evidence="5">BNR repeat-containing family member</fullName>
    </recommendedName>
</protein>
<proteinExistence type="predicted"/>
<dbReference type="RefSeq" id="WP_141400800.1">
    <property type="nucleotide sequence ID" value="NZ_OCND01000006.1"/>
</dbReference>
<feature type="signal peptide" evidence="2">
    <location>
        <begin position="1"/>
        <end position="31"/>
    </location>
</feature>
<keyword evidence="2" id="KW-0732">Signal</keyword>